<keyword evidence="2" id="KW-1185">Reference proteome</keyword>
<comment type="caution">
    <text evidence="1">The sequence shown here is derived from an EMBL/GenBank/DDBJ whole genome shotgun (WGS) entry which is preliminary data.</text>
</comment>
<dbReference type="AlphaFoldDB" id="G5GB93"/>
<evidence type="ECO:0008006" key="3">
    <source>
        <dbReference type="Google" id="ProtNLM"/>
    </source>
</evidence>
<protein>
    <recommendedName>
        <fullName evidence="3">ABC transporter ATP-binding protein</fullName>
    </recommendedName>
</protein>
<sequence length="57" mass="6362">MGFEEVTDVGIKTRDVSCINMILVGKVVEIGNHESLIEKEGFYYQLVASQTGKLKED</sequence>
<name>G5GB93_9BACT</name>
<dbReference type="Proteomes" id="UP000015993">
    <property type="component" value="Unassembled WGS sequence"/>
</dbReference>
<dbReference type="HOGENOM" id="CLU_2986339_0_0_10"/>
<evidence type="ECO:0000313" key="2">
    <source>
        <dbReference type="Proteomes" id="UP000015993"/>
    </source>
</evidence>
<dbReference type="Gene3D" id="3.40.50.300">
    <property type="entry name" value="P-loop containing nucleotide triphosphate hydrolases"/>
    <property type="match status" value="1"/>
</dbReference>
<reference evidence="1 2" key="1">
    <citation type="submission" date="2011-08" db="EMBL/GenBank/DDBJ databases">
        <title>The Genome Sequence of Prevotella sp. oral taxon 302 str. F0323.</title>
        <authorList>
            <consortium name="The Broad Institute Genome Sequencing Platform"/>
            <person name="Earl A."/>
            <person name="Ward D."/>
            <person name="Feldgarden M."/>
            <person name="Gevers D."/>
            <person name="Izard J."/>
            <person name="Blanton J.M."/>
            <person name="Baranova O.V."/>
            <person name="Tanner A.C."/>
            <person name="Dewhirst F.E."/>
            <person name="Young S.K."/>
            <person name="Zeng Q."/>
            <person name="Gargeya S."/>
            <person name="Fitzgerald M."/>
            <person name="Haas B."/>
            <person name="Abouelleil A."/>
            <person name="Alvarado L."/>
            <person name="Arachchi H.M."/>
            <person name="Berlin A."/>
            <person name="Brown A."/>
            <person name="Chapman S.B."/>
            <person name="Chen Z."/>
            <person name="Dunbar C."/>
            <person name="Freedman E."/>
            <person name="Gearin G."/>
            <person name="Gellesch M."/>
            <person name="Goldberg J."/>
            <person name="Griggs A."/>
            <person name="Gujja S."/>
            <person name="Heiman D."/>
            <person name="Howarth C."/>
            <person name="Larson L."/>
            <person name="Lui A."/>
            <person name="MacDonald P.J.P."/>
            <person name="Montmayeur A."/>
            <person name="Murphy C."/>
            <person name="Neiman D."/>
            <person name="Pearson M."/>
            <person name="Priest M."/>
            <person name="Roberts A."/>
            <person name="Saif S."/>
            <person name="Shea T."/>
            <person name="Shenoy N."/>
            <person name="Sisk P."/>
            <person name="Stolte C."/>
            <person name="Sykes S."/>
            <person name="Wortman J."/>
            <person name="Nusbaum C."/>
            <person name="Birren B."/>
        </authorList>
    </citation>
    <scope>NUCLEOTIDE SEQUENCE [LARGE SCALE GENOMIC DNA]</scope>
    <source>
        <strain evidence="1 2">F0323</strain>
    </source>
</reference>
<dbReference type="EMBL" id="ACZK01000016">
    <property type="protein sequence ID" value="EHG23092.1"/>
    <property type="molecule type" value="Genomic_DNA"/>
</dbReference>
<dbReference type="InterPro" id="IPR027417">
    <property type="entry name" value="P-loop_NTPase"/>
</dbReference>
<evidence type="ECO:0000313" key="1">
    <source>
        <dbReference type="EMBL" id="EHG23092.1"/>
    </source>
</evidence>
<gene>
    <name evidence="1" type="ORF">HMPREF9332_00844</name>
</gene>
<accession>G5GB93</accession>
<proteinExistence type="predicted"/>
<organism evidence="1 2">
    <name type="scientific">Alloprevotella rava F0323</name>
    <dbReference type="NCBI Taxonomy" id="679199"/>
    <lineage>
        <taxon>Bacteria</taxon>
        <taxon>Pseudomonadati</taxon>
        <taxon>Bacteroidota</taxon>
        <taxon>Bacteroidia</taxon>
        <taxon>Bacteroidales</taxon>
        <taxon>Prevotellaceae</taxon>
        <taxon>Alloprevotella</taxon>
    </lineage>
</organism>